<dbReference type="Proteomes" id="UP000247917">
    <property type="component" value="Chromosome"/>
</dbReference>
<evidence type="ECO:0000313" key="11">
    <source>
        <dbReference type="EMBL" id="AWU39794.1"/>
    </source>
</evidence>
<comment type="subunit">
    <text evidence="7 9">Part of the 50S ribosomal subunit.</text>
</comment>
<dbReference type="InterPro" id="IPR036394">
    <property type="entry name" value="Ribosomal_uL22_sf"/>
</dbReference>
<dbReference type="SUPFAM" id="SSF54843">
    <property type="entry name" value="Ribosomal protein L22"/>
    <property type="match status" value="1"/>
</dbReference>
<comment type="similarity">
    <text evidence="1 7 8">Belongs to the universal ribosomal protein uL22 family.</text>
</comment>
<evidence type="ECO:0000256" key="8">
    <source>
        <dbReference type="RuleBase" id="RU004005"/>
    </source>
</evidence>
<evidence type="ECO:0000256" key="10">
    <source>
        <dbReference type="RuleBase" id="RU004008"/>
    </source>
</evidence>
<dbReference type="EMBL" id="CP029812">
    <property type="protein sequence ID" value="AWU39794.1"/>
    <property type="molecule type" value="Genomic_DNA"/>
</dbReference>
<keyword evidence="5 7" id="KW-0687">Ribonucleoprotein</keyword>
<evidence type="ECO:0000256" key="6">
    <source>
        <dbReference type="ARBA" id="ARBA00035207"/>
    </source>
</evidence>
<sequence length="121" mass="14329">MNFKEKTIVSGSLNRIRSSPRKIRLVVDIIRNKEIKNALDILKYSKKHRISISLRKLLISLLSNYKKKYMEDNIDEKYLYIKEIRVDQGKTLKRLRPVPQGRGHRIRKRSSNVVVTLGKRK</sequence>
<dbReference type="GO" id="GO:0005840">
    <property type="term" value="C:ribosome"/>
    <property type="evidence" value="ECO:0007669"/>
    <property type="project" value="UniProtKB-KW"/>
</dbReference>
<accession>A0ABN5M2G0</accession>
<gene>
    <name evidence="7" type="primary">rplV</name>
    <name evidence="11" type="ORF">DM808_01170</name>
</gene>
<dbReference type="CDD" id="cd00336">
    <property type="entry name" value="Ribosomal_L22"/>
    <property type="match status" value="1"/>
</dbReference>
<dbReference type="Gene3D" id="3.90.470.10">
    <property type="entry name" value="Ribosomal protein L22/L17"/>
    <property type="match status" value="1"/>
</dbReference>
<name>A0ABN5M2G0_9FLAO</name>
<comment type="function">
    <text evidence="7 10">This protein binds specifically to 23S rRNA; its binding is stimulated by other ribosomal proteins, e.g., L4, L17, and L20. It is important during the early stages of 50S assembly. It makes multiple contacts with different domains of the 23S rRNA in the assembled 50S subunit and ribosome.</text>
</comment>
<evidence type="ECO:0000256" key="3">
    <source>
        <dbReference type="ARBA" id="ARBA00022884"/>
    </source>
</evidence>
<keyword evidence="3 7" id="KW-0694">RNA-binding</keyword>
<dbReference type="InterPro" id="IPR047867">
    <property type="entry name" value="Ribosomal_uL22_bac/org-type"/>
</dbReference>
<evidence type="ECO:0000256" key="5">
    <source>
        <dbReference type="ARBA" id="ARBA00023274"/>
    </source>
</evidence>
<keyword evidence="2 7" id="KW-0699">rRNA-binding</keyword>
<keyword evidence="4 7" id="KW-0689">Ribosomal protein</keyword>
<dbReference type="InterPro" id="IPR005727">
    <property type="entry name" value="Ribosomal_uL22_bac/chlpt-type"/>
</dbReference>
<dbReference type="RefSeq" id="WP_110477495.1">
    <property type="nucleotide sequence ID" value="NZ_CP029810.1"/>
</dbReference>
<proteinExistence type="inferred from homology"/>
<evidence type="ECO:0000256" key="2">
    <source>
        <dbReference type="ARBA" id="ARBA00022730"/>
    </source>
</evidence>
<dbReference type="PANTHER" id="PTHR13501:SF8">
    <property type="entry name" value="LARGE RIBOSOMAL SUBUNIT PROTEIN UL22M"/>
    <property type="match status" value="1"/>
</dbReference>
<reference evidence="11 12" key="1">
    <citation type="journal article" date="2018" name="Genome Biol. Evol.">
        <title>Parallel and Gradual Genome Erosion in the Blattabacterium Endosymbionts of Mastotermes darwiniensis and Cryptocercus Wood Roaches.</title>
        <authorList>
            <person name="Kinjo Y."/>
            <person name="Bourguignon T."/>
            <person name="Tong K.J."/>
            <person name="Kuwahara H."/>
            <person name="Lim S.J."/>
            <person name="Yoon K.B."/>
            <person name="Shigenobu S."/>
            <person name="Park Y.C."/>
            <person name="Nalepa C.A."/>
            <person name="Hongoh Y."/>
            <person name="Ohkuma M."/>
            <person name="Lo N."/>
            <person name="Tokuda G."/>
        </authorList>
    </citation>
    <scope>NUCLEOTIDE SEQUENCE [LARGE SCALE GENOMIC DNA]</scope>
    <source>
        <strain evidence="11 12">CPUsv</strain>
    </source>
</reference>
<protein>
    <recommendedName>
        <fullName evidence="6 7">Large ribosomal subunit protein uL22</fullName>
    </recommendedName>
</protein>
<dbReference type="PANTHER" id="PTHR13501">
    <property type="entry name" value="CHLOROPLAST 50S RIBOSOMAL PROTEIN L22-RELATED"/>
    <property type="match status" value="1"/>
</dbReference>
<dbReference type="NCBIfam" id="TIGR01044">
    <property type="entry name" value="rplV_bact"/>
    <property type="match status" value="1"/>
</dbReference>
<comment type="function">
    <text evidence="7">The globular domain of the protein is located near the polypeptide exit tunnel on the outside of the subunit, while an extended beta-hairpin is found that lines the wall of the exit tunnel in the center of the 70S ribosome.</text>
</comment>
<evidence type="ECO:0000256" key="4">
    <source>
        <dbReference type="ARBA" id="ARBA00022980"/>
    </source>
</evidence>
<dbReference type="Pfam" id="PF00237">
    <property type="entry name" value="Ribosomal_L22"/>
    <property type="match status" value="1"/>
</dbReference>
<evidence type="ECO:0000256" key="9">
    <source>
        <dbReference type="RuleBase" id="RU004006"/>
    </source>
</evidence>
<keyword evidence="12" id="KW-1185">Reference proteome</keyword>
<evidence type="ECO:0000256" key="7">
    <source>
        <dbReference type="HAMAP-Rule" id="MF_01331"/>
    </source>
</evidence>
<evidence type="ECO:0000313" key="12">
    <source>
        <dbReference type="Proteomes" id="UP000247917"/>
    </source>
</evidence>
<dbReference type="InterPro" id="IPR001063">
    <property type="entry name" value="Ribosomal_uL22"/>
</dbReference>
<dbReference type="HAMAP" id="MF_01331_B">
    <property type="entry name" value="Ribosomal_uL22_B"/>
    <property type="match status" value="1"/>
</dbReference>
<organism evidence="11 12">
    <name type="scientific">Blattabacterium punctulatus</name>
    <dbReference type="NCBI Taxonomy" id="164514"/>
    <lineage>
        <taxon>Bacteria</taxon>
        <taxon>Pseudomonadati</taxon>
        <taxon>Bacteroidota</taxon>
        <taxon>Flavobacteriia</taxon>
        <taxon>Flavobacteriales</taxon>
        <taxon>Blattabacteriaceae</taxon>
        <taxon>Blattabacterium</taxon>
    </lineage>
</organism>
<evidence type="ECO:0000256" key="1">
    <source>
        <dbReference type="ARBA" id="ARBA00009451"/>
    </source>
</evidence>